<feature type="domain" description="Rieske" evidence="6">
    <location>
        <begin position="410"/>
        <end position="496"/>
    </location>
</feature>
<dbReference type="InterPro" id="IPR005805">
    <property type="entry name" value="Rieske_Fe-S_prot_C"/>
</dbReference>
<dbReference type="SUPFAM" id="SSF51905">
    <property type="entry name" value="FAD/NAD(P)-binding domain"/>
    <property type="match status" value="1"/>
</dbReference>
<dbReference type="EMBL" id="BONF01000029">
    <property type="protein sequence ID" value="GIF83539.1"/>
    <property type="molecule type" value="Genomic_DNA"/>
</dbReference>
<evidence type="ECO:0000256" key="1">
    <source>
        <dbReference type="ARBA" id="ARBA00022714"/>
    </source>
</evidence>
<evidence type="ECO:0000313" key="7">
    <source>
        <dbReference type="EMBL" id="GIF83539.1"/>
    </source>
</evidence>
<dbReference type="InterPro" id="IPR036188">
    <property type="entry name" value="FAD/NAD-bd_sf"/>
</dbReference>
<proteinExistence type="predicted"/>
<name>A0A8J3JTL6_9ACTN</name>
<accession>A0A8J3JTL6</accession>
<dbReference type="FunFam" id="2.102.10.10:FF:000014">
    <property type="entry name" value="Oxidoreductase, FAD dependent"/>
    <property type="match status" value="1"/>
</dbReference>
<dbReference type="PANTHER" id="PTHR13847:SF274">
    <property type="entry name" value="RIESKE 2FE-2S IRON-SULFUR PROTEIN YHFW-RELATED"/>
    <property type="match status" value="1"/>
</dbReference>
<dbReference type="InterPro" id="IPR017941">
    <property type="entry name" value="Rieske_2Fe-2S"/>
</dbReference>
<dbReference type="PROSITE" id="PS51296">
    <property type="entry name" value="RIESKE"/>
    <property type="match status" value="1"/>
</dbReference>
<dbReference type="GO" id="GO:0051537">
    <property type="term" value="F:2 iron, 2 sulfur cluster binding"/>
    <property type="evidence" value="ECO:0007669"/>
    <property type="project" value="UniProtKB-KW"/>
</dbReference>
<dbReference type="Gene3D" id="3.30.9.10">
    <property type="entry name" value="D-Amino Acid Oxidase, subunit A, domain 2"/>
    <property type="match status" value="1"/>
</dbReference>
<dbReference type="PANTHER" id="PTHR13847">
    <property type="entry name" value="SARCOSINE DEHYDROGENASE-RELATED"/>
    <property type="match status" value="1"/>
</dbReference>
<evidence type="ECO:0000256" key="5">
    <source>
        <dbReference type="ARBA" id="ARBA00023157"/>
    </source>
</evidence>
<dbReference type="InterPro" id="IPR036922">
    <property type="entry name" value="Rieske_2Fe-2S_sf"/>
</dbReference>
<keyword evidence="5" id="KW-1015">Disulfide bond</keyword>
<dbReference type="CDD" id="cd03477">
    <property type="entry name" value="Rieske_YhfW_C"/>
    <property type="match status" value="1"/>
</dbReference>
<keyword evidence="3" id="KW-0408">Iron</keyword>
<gene>
    <name evidence="7" type="ORF">Cba03nite_48880</name>
</gene>
<dbReference type="GO" id="GO:0016020">
    <property type="term" value="C:membrane"/>
    <property type="evidence" value="ECO:0007669"/>
    <property type="project" value="InterPro"/>
</dbReference>
<dbReference type="GO" id="GO:0005737">
    <property type="term" value="C:cytoplasm"/>
    <property type="evidence" value="ECO:0007669"/>
    <property type="project" value="TreeGrafter"/>
</dbReference>
<dbReference type="AlphaFoldDB" id="A0A8J3JTL6"/>
<dbReference type="GO" id="GO:0046872">
    <property type="term" value="F:metal ion binding"/>
    <property type="evidence" value="ECO:0007669"/>
    <property type="project" value="UniProtKB-KW"/>
</dbReference>
<dbReference type="GO" id="GO:0016705">
    <property type="term" value="F:oxidoreductase activity, acting on paired donors, with incorporation or reduction of molecular oxygen"/>
    <property type="evidence" value="ECO:0007669"/>
    <property type="project" value="UniProtKB-ARBA"/>
</dbReference>
<keyword evidence="1" id="KW-0001">2Fe-2S</keyword>
<dbReference type="InterPro" id="IPR038010">
    <property type="entry name" value="YhfW_C"/>
</dbReference>
<dbReference type="Gene3D" id="2.102.10.10">
    <property type="entry name" value="Rieske [2Fe-2S] iron-sulphur domain"/>
    <property type="match status" value="1"/>
</dbReference>
<dbReference type="Pfam" id="PF01266">
    <property type="entry name" value="DAO"/>
    <property type="match status" value="1"/>
</dbReference>
<sequence length="496" mass="52667">MADDISYWLSSTPPTSYPTLPAADLRDVDVAVVGGGIAGLCTAWSLARAGRRVVVLEAERIAQASTGNTTAKVTALHSAVYHKLGADRAGLYARSQQAALARLHEVAAAIDASCDWEARTAYTYGVGAEAVASLREEAAAAAEAGLPAEFVTDTGLPYAVAAAVRVTGQAQFHPRRFLLALAEDLVRLGGRIVEQARVTKIGDGTLTFADGEQLTAYDIVVTTGFPAFDRPELFTRLLPKRELVVAAPIPADADPGGMFLGIDDDRSVRTAPLDRGRRLLIVTGETYQPGDGDIEQRYTALTVWAGERFPIEGVAYRWSAQDYTSSDKVPFVGRFPGHDHVWVATGFGGWGMTNSMMSADLLTARITDGALPDWAELYDPHRLSPAKEAPALAKAAGTVAKNLVGERLAKPDTTLDELAPGRGAIVKVGGRRCAAYRDETGALHTVSATCTHLGCVVGFNDADRTWECPCHGSRFDVDGAVLQGPALEPLAPVDGR</sequence>
<evidence type="ECO:0000256" key="2">
    <source>
        <dbReference type="ARBA" id="ARBA00022723"/>
    </source>
</evidence>
<evidence type="ECO:0000256" key="4">
    <source>
        <dbReference type="ARBA" id="ARBA00023014"/>
    </source>
</evidence>
<evidence type="ECO:0000256" key="3">
    <source>
        <dbReference type="ARBA" id="ARBA00023004"/>
    </source>
</evidence>
<dbReference type="Gene3D" id="3.50.50.60">
    <property type="entry name" value="FAD/NAD(P)-binding domain"/>
    <property type="match status" value="1"/>
</dbReference>
<dbReference type="Pfam" id="PF00355">
    <property type="entry name" value="Rieske"/>
    <property type="match status" value="1"/>
</dbReference>
<comment type="caution">
    <text evidence="7">The sequence shown here is derived from an EMBL/GenBank/DDBJ whole genome shotgun (WGS) entry which is preliminary data.</text>
</comment>
<dbReference type="InterPro" id="IPR006076">
    <property type="entry name" value="FAD-dep_OxRdtase"/>
</dbReference>
<dbReference type="SUPFAM" id="SSF50022">
    <property type="entry name" value="ISP domain"/>
    <property type="match status" value="1"/>
</dbReference>
<reference evidence="7 8" key="1">
    <citation type="submission" date="2021-01" db="EMBL/GenBank/DDBJ databases">
        <title>Whole genome shotgun sequence of Catellatospora bangladeshensis NBRC 107357.</title>
        <authorList>
            <person name="Komaki H."/>
            <person name="Tamura T."/>
        </authorList>
    </citation>
    <scope>NUCLEOTIDE SEQUENCE [LARGE SCALE GENOMIC DNA]</scope>
    <source>
        <strain evidence="7 8">NBRC 107357</strain>
    </source>
</reference>
<protein>
    <submittedName>
        <fullName evidence="7">Iron-sulfur-binding protein</fullName>
    </submittedName>
</protein>
<keyword evidence="4" id="KW-0411">Iron-sulfur</keyword>
<dbReference type="Proteomes" id="UP000601223">
    <property type="component" value="Unassembled WGS sequence"/>
</dbReference>
<organism evidence="7 8">
    <name type="scientific">Catellatospora bangladeshensis</name>
    <dbReference type="NCBI Taxonomy" id="310355"/>
    <lineage>
        <taxon>Bacteria</taxon>
        <taxon>Bacillati</taxon>
        <taxon>Actinomycetota</taxon>
        <taxon>Actinomycetes</taxon>
        <taxon>Micromonosporales</taxon>
        <taxon>Micromonosporaceae</taxon>
        <taxon>Catellatospora</taxon>
    </lineage>
</organism>
<evidence type="ECO:0000313" key="8">
    <source>
        <dbReference type="Proteomes" id="UP000601223"/>
    </source>
</evidence>
<keyword evidence="2" id="KW-0479">Metal-binding</keyword>
<dbReference type="RefSeq" id="WP_203750518.1">
    <property type="nucleotide sequence ID" value="NZ_BONF01000029.1"/>
</dbReference>
<dbReference type="PRINTS" id="PR00162">
    <property type="entry name" value="RIESKE"/>
</dbReference>
<dbReference type="GO" id="GO:0004497">
    <property type="term" value="F:monooxygenase activity"/>
    <property type="evidence" value="ECO:0007669"/>
    <property type="project" value="UniProtKB-ARBA"/>
</dbReference>
<keyword evidence="8" id="KW-1185">Reference proteome</keyword>
<evidence type="ECO:0000259" key="6">
    <source>
        <dbReference type="PROSITE" id="PS51296"/>
    </source>
</evidence>